<reference evidence="2" key="1">
    <citation type="submission" date="2022-01" db="EMBL/GenBank/DDBJ databases">
        <title>Genome-Based Taxonomic Classification of the Phylum Actinobacteria.</title>
        <authorList>
            <person name="Gao Y."/>
        </authorList>
    </citation>
    <scope>NUCLEOTIDE SEQUENCE</scope>
    <source>
        <strain evidence="2">KLBMP 8922</strain>
    </source>
</reference>
<evidence type="ECO:0008006" key="4">
    <source>
        <dbReference type="Google" id="ProtNLM"/>
    </source>
</evidence>
<feature type="compositionally biased region" description="Low complexity" evidence="1">
    <location>
        <begin position="61"/>
        <end position="73"/>
    </location>
</feature>
<evidence type="ECO:0000313" key="2">
    <source>
        <dbReference type="EMBL" id="MCF2529350.1"/>
    </source>
</evidence>
<dbReference type="EMBL" id="JAKFHA010000010">
    <property type="protein sequence ID" value="MCF2529350.1"/>
    <property type="molecule type" value="Genomic_DNA"/>
</dbReference>
<accession>A0AA41U1A3</accession>
<evidence type="ECO:0000256" key="1">
    <source>
        <dbReference type="SAM" id="MobiDB-lite"/>
    </source>
</evidence>
<gene>
    <name evidence="2" type="ORF">LZ495_19320</name>
</gene>
<dbReference type="Proteomes" id="UP001165378">
    <property type="component" value="Unassembled WGS sequence"/>
</dbReference>
<dbReference type="RefSeq" id="WP_235053596.1">
    <property type="nucleotide sequence ID" value="NZ_JAKFHA010000010.1"/>
</dbReference>
<feature type="compositionally biased region" description="Pro residues" evidence="1">
    <location>
        <begin position="49"/>
        <end position="60"/>
    </location>
</feature>
<organism evidence="2 3">
    <name type="scientific">Yinghuangia soli</name>
    <dbReference type="NCBI Taxonomy" id="2908204"/>
    <lineage>
        <taxon>Bacteria</taxon>
        <taxon>Bacillati</taxon>
        <taxon>Actinomycetota</taxon>
        <taxon>Actinomycetes</taxon>
        <taxon>Kitasatosporales</taxon>
        <taxon>Streptomycetaceae</taxon>
        <taxon>Yinghuangia</taxon>
    </lineage>
</organism>
<feature type="region of interest" description="Disordered" evidence="1">
    <location>
        <begin position="44"/>
        <end position="73"/>
    </location>
</feature>
<sequence>MAATLLFAPRSAAMTPGPVDEALWYAGALGWPVLPGAALGAPPRTAPAVPGPTVPHPAPDPADAGTAAGAPGGTACALAAADRTWPTDPADPAEPNGMAQGTTDTAAIVRQWAARPRAVRLATGVHFDVLDVPGAAGTRALRRAERIGLPLGPVAATAAGRVQFFVAPGVAEDLPGLLDWLDWSGVGLDLRAFGAGDSVPAPSPWPATWLAPWPRDWESARWLRAPAASRLRWAPGARAETLMRVDVRFPDVTRLLSGLADACQHVRLLPGQRHAAASA</sequence>
<protein>
    <recommendedName>
        <fullName evidence="4">DNA primase/polymerase bifunctional N-terminal domain-containing protein</fullName>
    </recommendedName>
</protein>
<proteinExistence type="predicted"/>
<evidence type="ECO:0000313" key="3">
    <source>
        <dbReference type="Proteomes" id="UP001165378"/>
    </source>
</evidence>
<name>A0AA41U1A3_9ACTN</name>
<dbReference type="AlphaFoldDB" id="A0AA41U1A3"/>
<comment type="caution">
    <text evidence="2">The sequence shown here is derived from an EMBL/GenBank/DDBJ whole genome shotgun (WGS) entry which is preliminary data.</text>
</comment>
<keyword evidence="3" id="KW-1185">Reference proteome</keyword>